<feature type="compositionally biased region" description="Pro residues" evidence="1">
    <location>
        <begin position="144"/>
        <end position="153"/>
    </location>
</feature>
<accession>A0A917MNU5</accession>
<feature type="compositionally biased region" description="Polar residues" evidence="1">
    <location>
        <begin position="126"/>
        <end position="136"/>
    </location>
</feature>
<protein>
    <submittedName>
        <fullName evidence="2">Uncharacterized protein</fullName>
    </submittedName>
</protein>
<name>A0A917MNU5_9MICO</name>
<reference evidence="2" key="2">
    <citation type="submission" date="2020-09" db="EMBL/GenBank/DDBJ databases">
        <authorList>
            <person name="Sun Q."/>
            <person name="Zhou Y."/>
        </authorList>
    </citation>
    <scope>NUCLEOTIDE SEQUENCE</scope>
    <source>
        <strain evidence="2">CGMCC 1.15794</strain>
    </source>
</reference>
<gene>
    <name evidence="2" type="ORF">GCM10010921_29610</name>
</gene>
<feature type="region of interest" description="Disordered" evidence="1">
    <location>
        <begin position="103"/>
        <end position="154"/>
    </location>
</feature>
<dbReference type="Proteomes" id="UP000657592">
    <property type="component" value="Unassembled WGS sequence"/>
</dbReference>
<dbReference type="RefSeq" id="WP_188757171.1">
    <property type="nucleotide sequence ID" value="NZ_BMJY01000022.1"/>
</dbReference>
<comment type="caution">
    <text evidence="2">The sequence shown here is derived from an EMBL/GenBank/DDBJ whole genome shotgun (WGS) entry which is preliminary data.</text>
</comment>
<evidence type="ECO:0000313" key="2">
    <source>
        <dbReference type="EMBL" id="GGH50695.1"/>
    </source>
</evidence>
<proteinExistence type="predicted"/>
<sequence length="175" mass="18944">MPTTPERPIEHGKEGRARRYATLDEAFQRHGTPLANQALVRRIVESADVAGFVGYRTYFKIERGSGPALEVHDGYTNGFRSEADAARLAGDAERWPSRRFQGAWGVTHPDAAPRREPTRRRASARNAPTGNAPTGNAPTGSAPPRRPSAPERPPAAVCPTCFQVLPLTGVCSTCD</sequence>
<dbReference type="EMBL" id="BMJY01000022">
    <property type="protein sequence ID" value="GGH50695.1"/>
    <property type="molecule type" value="Genomic_DNA"/>
</dbReference>
<organism evidence="2 3">
    <name type="scientific">Microbacterium album</name>
    <dbReference type="NCBI Taxonomy" id="2053191"/>
    <lineage>
        <taxon>Bacteria</taxon>
        <taxon>Bacillati</taxon>
        <taxon>Actinomycetota</taxon>
        <taxon>Actinomycetes</taxon>
        <taxon>Micrococcales</taxon>
        <taxon>Microbacteriaceae</taxon>
        <taxon>Microbacterium</taxon>
    </lineage>
</organism>
<keyword evidence="3" id="KW-1185">Reference proteome</keyword>
<dbReference type="AlphaFoldDB" id="A0A917MNU5"/>
<evidence type="ECO:0000313" key="3">
    <source>
        <dbReference type="Proteomes" id="UP000657592"/>
    </source>
</evidence>
<evidence type="ECO:0000256" key="1">
    <source>
        <dbReference type="SAM" id="MobiDB-lite"/>
    </source>
</evidence>
<reference evidence="2" key="1">
    <citation type="journal article" date="2014" name="Int. J. Syst. Evol. Microbiol.">
        <title>Complete genome sequence of Corynebacterium casei LMG S-19264T (=DSM 44701T), isolated from a smear-ripened cheese.</title>
        <authorList>
            <consortium name="US DOE Joint Genome Institute (JGI-PGF)"/>
            <person name="Walter F."/>
            <person name="Albersmeier A."/>
            <person name="Kalinowski J."/>
            <person name="Ruckert C."/>
        </authorList>
    </citation>
    <scope>NUCLEOTIDE SEQUENCE</scope>
    <source>
        <strain evidence="2">CGMCC 1.15794</strain>
    </source>
</reference>